<dbReference type="PANTHER" id="PTHR43575:SF1">
    <property type="entry name" value="PROTEIN ABCI7, CHLOROPLASTIC"/>
    <property type="match status" value="1"/>
</dbReference>
<dbReference type="Pfam" id="PF01458">
    <property type="entry name" value="SUFBD_core"/>
    <property type="match status" value="1"/>
</dbReference>
<proteinExistence type="evidence at transcript level"/>
<dbReference type="SUPFAM" id="SSF101960">
    <property type="entry name" value="Stabilizer of iron transporter SufD"/>
    <property type="match status" value="1"/>
</dbReference>
<feature type="domain" description="SUF system FeS cluster assembly SufBD core" evidence="1">
    <location>
        <begin position="216"/>
        <end position="442"/>
    </location>
</feature>
<reference evidence="2" key="1">
    <citation type="journal article" date="2008" name="BMC Genomics">
        <title>A conifer genomics resource of 200,000 spruce (Picea spp.) ESTs and 6,464 high-quality, sequence-finished full-length cDNAs for Sitka spruce (Picea sitchensis).</title>
        <authorList>
            <person name="Ralph S.G."/>
            <person name="Chun H.J."/>
            <person name="Kolosova N."/>
            <person name="Cooper D."/>
            <person name="Oddy C."/>
            <person name="Ritland C.E."/>
            <person name="Kirkpatrick R."/>
            <person name="Moore R."/>
            <person name="Barber S."/>
            <person name="Holt R.A."/>
            <person name="Jones S.J."/>
            <person name="Marra M.A."/>
            <person name="Douglas C.J."/>
            <person name="Ritland K."/>
            <person name="Bohlmann J."/>
        </authorList>
    </citation>
    <scope>NUCLEOTIDE SEQUENCE</scope>
    <source>
        <tissue evidence="2">Green portion of the leader tissue</tissue>
    </source>
</reference>
<dbReference type="AlphaFoldDB" id="A9NXW5"/>
<organism evidence="2">
    <name type="scientific">Picea sitchensis</name>
    <name type="common">Sitka spruce</name>
    <name type="synonym">Pinus sitchensis</name>
    <dbReference type="NCBI Taxonomy" id="3332"/>
    <lineage>
        <taxon>Eukaryota</taxon>
        <taxon>Viridiplantae</taxon>
        <taxon>Streptophyta</taxon>
        <taxon>Embryophyta</taxon>
        <taxon>Tracheophyta</taxon>
        <taxon>Spermatophyta</taxon>
        <taxon>Pinopsida</taxon>
        <taxon>Pinidae</taxon>
        <taxon>Conifers I</taxon>
        <taxon>Pinales</taxon>
        <taxon>Pinaceae</taxon>
        <taxon>Picea</taxon>
    </lineage>
</organism>
<dbReference type="InterPro" id="IPR055346">
    <property type="entry name" value="Fe-S_cluster_assembly_SufBD"/>
</dbReference>
<dbReference type="NCBIfam" id="TIGR01981">
    <property type="entry name" value="sufD"/>
    <property type="match status" value="1"/>
</dbReference>
<dbReference type="InterPro" id="IPR011542">
    <property type="entry name" value="SUF_FeS_clus_asmbl_SufD"/>
</dbReference>
<dbReference type="InterPro" id="IPR037284">
    <property type="entry name" value="SUF_FeS_clus_asmbl_SufBD_sf"/>
</dbReference>
<sequence length="474" mass="52108">MASSSLQQWKCNPLLLTQPSLTHHSGRRRVGNAIVALGDPFVLELAEKLEESASSNNLKNKSLHRLRETCTEEVFRRPWPSAKDESFRFTDIKFLKQSKIQVSEPLNSPLDLQGLENGRPGAYTILLIDGLLSTSHSHTAGLPHGVFVGSLSSLPDDYVLPPLEAADGGDLFSSLNGIGSRDLGVVIVPEGCKLERPLHVVYYSQQGGDDLQSLCVSNPRLVVVLGKGAEMEIVEEFRGAANKSYWTNSVLHVSLEEKAQLCHSFVQLQNPCAVHMKWTFVQQGTLSSYKLVETSSGGRLSRHNLQIQQLGPDTVTEVSTFHLAGENQTQDLHSKIILNHPRGYSRQLHKCIVTHSSAHAVFDGNVKVNRHAQLTDAGQLSRSLLLAPRATVNVKPNLQIVADDVKCSHGAAISDLEEDQLFYFQARGVDAKTARNALVFSFGAEVMERFPDKYLRNKVENDVKSLLAAAGAIR</sequence>
<protein>
    <recommendedName>
        <fullName evidence="1">SUF system FeS cluster assembly SufBD core domain-containing protein</fullName>
    </recommendedName>
</protein>
<name>A9NXW5_PICSI</name>
<accession>A9NXW5</accession>
<dbReference type="EMBL" id="EF086192">
    <property type="protein sequence ID" value="ABK25476.1"/>
    <property type="molecule type" value="mRNA"/>
</dbReference>
<dbReference type="PANTHER" id="PTHR43575">
    <property type="entry name" value="PROTEIN ABCI7, CHLOROPLASTIC"/>
    <property type="match status" value="1"/>
</dbReference>
<dbReference type="InterPro" id="IPR000825">
    <property type="entry name" value="SUF_FeS_clus_asmbl_SufBD_core"/>
</dbReference>
<dbReference type="GO" id="GO:0016226">
    <property type="term" value="P:iron-sulfur cluster assembly"/>
    <property type="evidence" value="ECO:0007669"/>
    <property type="project" value="InterPro"/>
</dbReference>
<evidence type="ECO:0000259" key="1">
    <source>
        <dbReference type="Pfam" id="PF01458"/>
    </source>
</evidence>
<evidence type="ECO:0000313" key="2">
    <source>
        <dbReference type="EMBL" id="ABK25476.1"/>
    </source>
</evidence>